<feature type="transmembrane region" description="Helical" evidence="1">
    <location>
        <begin position="189"/>
        <end position="215"/>
    </location>
</feature>
<organism evidence="3 4">
    <name type="scientific">Ligilactobacillus animalis</name>
    <dbReference type="NCBI Taxonomy" id="1605"/>
    <lineage>
        <taxon>Bacteria</taxon>
        <taxon>Bacillati</taxon>
        <taxon>Bacillota</taxon>
        <taxon>Bacilli</taxon>
        <taxon>Lactobacillales</taxon>
        <taxon>Lactobacillaceae</taxon>
        <taxon>Ligilactobacillus</taxon>
    </lineage>
</organism>
<feature type="transmembrane region" description="Helical" evidence="1">
    <location>
        <begin position="147"/>
        <end position="168"/>
    </location>
</feature>
<dbReference type="PANTHER" id="PTHR34980">
    <property type="entry name" value="INNER MEMBRANE PROTEIN-RELATED-RELATED"/>
    <property type="match status" value="1"/>
</dbReference>
<dbReference type="RefSeq" id="WP_035448537.1">
    <property type="nucleotide sequence ID" value="NZ_CP195054.1"/>
</dbReference>
<dbReference type="Proteomes" id="UP000027129">
    <property type="component" value="Unassembled WGS sequence"/>
</dbReference>
<evidence type="ECO:0000259" key="2">
    <source>
        <dbReference type="Pfam" id="PF13240"/>
    </source>
</evidence>
<accession>A0ABR4RRV7</accession>
<evidence type="ECO:0000313" key="3">
    <source>
        <dbReference type="EMBL" id="KDA45595.1"/>
    </source>
</evidence>
<dbReference type="Pfam" id="PF05656">
    <property type="entry name" value="DUF805"/>
    <property type="match status" value="1"/>
</dbReference>
<evidence type="ECO:0000256" key="1">
    <source>
        <dbReference type="SAM" id="Phobius"/>
    </source>
</evidence>
<keyword evidence="1" id="KW-0472">Membrane</keyword>
<feature type="domain" description="Zinc-ribbon" evidence="2">
    <location>
        <begin position="2"/>
        <end position="24"/>
    </location>
</feature>
<dbReference type="Pfam" id="PF13240">
    <property type="entry name" value="Zn_Ribbon_1"/>
    <property type="match status" value="1"/>
</dbReference>
<feature type="transmembrane region" description="Helical" evidence="1">
    <location>
        <begin position="113"/>
        <end position="135"/>
    </location>
</feature>
<dbReference type="EMBL" id="JMHU01000014">
    <property type="protein sequence ID" value="KDA45595.1"/>
    <property type="molecule type" value="Genomic_DNA"/>
</dbReference>
<dbReference type="InterPro" id="IPR008523">
    <property type="entry name" value="DUF805"/>
</dbReference>
<keyword evidence="1" id="KW-0812">Transmembrane</keyword>
<reference evidence="3 4" key="1">
    <citation type="submission" date="2014-04" db="EMBL/GenBank/DDBJ databases">
        <title>Draft Genome Sequence of Lactobacillus animalis 381-IL-28.</title>
        <authorList>
            <person name="Sturino J.M."/>
            <person name="Rajendran M."/>
            <person name="Altermann E."/>
        </authorList>
    </citation>
    <scope>NUCLEOTIDE SEQUENCE [LARGE SCALE GENOMIC DNA]</scope>
    <source>
        <strain evidence="3 4">381-IL-28</strain>
    </source>
</reference>
<keyword evidence="1" id="KW-1133">Transmembrane helix</keyword>
<dbReference type="InterPro" id="IPR026870">
    <property type="entry name" value="Zinc_ribbon_dom"/>
</dbReference>
<protein>
    <submittedName>
        <fullName evidence="3">Inner membrane protein YhaI</fullName>
    </submittedName>
</protein>
<comment type="caution">
    <text evidence="3">The sequence shown here is derived from an EMBL/GenBank/DDBJ whole genome shotgun (WGS) entry which is preliminary data.</text>
</comment>
<gene>
    <name evidence="3" type="ORF">Lani381_1220</name>
</gene>
<keyword evidence="4" id="KW-1185">Reference proteome</keyword>
<feature type="transmembrane region" description="Helical" evidence="1">
    <location>
        <begin position="73"/>
        <end position="101"/>
    </location>
</feature>
<name>A0ABR4RRV7_9LACO</name>
<proteinExistence type="predicted"/>
<evidence type="ECO:0000313" key="4">
    <source>
        <dbReference type="Proteomes" id="UP000027129"/>
    </source>
</evidence>
<sequence>MFCRLCGTENPDDSKFCIKCGKELIPVEQKADAVEDVKEIELTSQPVAGLLSSTKLMLKDIFRYGKCMSRADYWYGVLGMALLTLAVFIGLWACNIALRYFNGIGQYRIAQALVNFIIFVAVTAIIALFLLNLSATVRRLHDIGMDGAWVLLQFIPVGNIIVLVFMCQPTAMENNRYRQEKQSQFGKKIYGIKGLVPVIVLCLGLLGTSLLWGLANSNSTTDDDMESTELYYNSNDDDDDY</sequence>